<dbReference type="AlphaFoldDB" id="A0A8X6J8I0"/>
<name>A0A8X6J8I0_NEPPI</name>
<evidence type="ECO:0000313" key="3">
    <source>
        <dbReference type="Proteomes" id="UP000887013"/>
    </source>
</evidence>
<feature type="region of interest" description="Disordered" evidence="1">
    <location>
        <begin position="1"/>
        <end position="35"/>
    </location>
</feature>
<evidence type="ECO:0000256" key="1">
    <source>
        <dbReference type="SAM" id="MobiDB-lite"/>
    </source>
</evidence>
<organism evidence="2 3">
    <name type="scientific">Nephila pilipes</name>
    <name type="common">Giant wood spider</name>
    <name type="synonym">Nephila maculata</name>
    <dbReference type="NCBI Taxonomy" id="299642"/>
    <lineage>
        <taxon>Eukaryota</taxon>
        <taxon>Metazoa</taxon>
        <taxon>Ecdysozoa</taxon>
        <taxon>Arthropoda</taxon>
        <taxon>Chelicerata</taxon>
        <taxon>Arachnida</taxon>
        <taxon>Araneae</taxon>
        <taxon>Araneomorphae</taxon>
        <taxon>Entelegynae</taxon>
        <taxon>Araneoidea</taxon>
        <taxon>Nephilidae</taxon>
        <taxon>Nephila</taxon>
    </lineage>
</organism>
<proteinExistence type="predicted"/>
<reference evidence="2" key="1">
    <citation type="submission" date="2020-08" db="EMBL/GenBank/DDBJ databases">
        <title>Multicomponent nature underlies the extraordinary mechanical properties of spider dragline silk.</title>
        <authorList>
            <person name="Kono N."/>
            <person name="Nakamura H."/>
            <person name="Mori M."/>
            <person name="Yoshida Y."/>
            <person name="Ohtoshi R."/>
            <person name="Malay A.D."/>
            <person name="Moran D.A.P."/>
            <person name="Tomita M."/>
            <person name="Numata K."/>
            <person name="Arakawa K."/>
        </authorList>
    </citation>
    <scope>NUCLEOTIDE SEQUENCE</scope>
</reference>
<dbReference type="EMBL" id="BMAW01044718">
    <property type="protein sequence ID" value="GFS46074.1"/>
    <property type="molecule type" value="Genomic_DNA"/>
</dbReference>
<sequence length="104" mass="11998">MLLPSNTDRMVAKRRSQAIWTPRNSTSRNSTSGLGDKFDFGDKNWHHESSSKIYFRREVSRIGPRHWRTFYGTSHPVFKVEIDRAADRQSFGVKAMIVLALQTA</sequence>
<dbReference type="Proteomes" id="UP000887013">
    <property type="component" value="Unassembled WGS sequence"/>
</dbReference>
<gene>
    <name evidence="2" type="ORF">NPIL_381161</name>
</gene>
<keyword evidence="3" id="KW-1185">Reference proteome</keyword>
<protein>
    <submittedName>
        <fullName evidence="2">Uncharacterized protein</fullName>
    </submittedName>
</protein>
<evidence type="ECO:0000313" key="2">
    <source>
        <dbReference type="EMBL" id="GFS46074.1"/>
    </source>
</evidence>
<accession>A0A8X6J8I0</accession>
<feature type="compositionally biased region" description="Low complexity" evidence="1">
    <location>
        <begin position="23"/>
        <end position="32"/>
    </location>
</feature>
<comment type="caution">
    <text evidence="2">The sequence shown here is derived from an EMBL/GenBank/DDBJ whole genome shotgun (WGS) entry which is preliminary data.</text>
</comment>